<protein>
    <submittedName>
        <fullName evidence="1">Uncharacterized protein</fullName>
    </submittedName>
</protein>
<evidence type="ECO:0000313" key="1">
    <source>
        <dbReference type="EMBL" id="JAH85496.1"/>
    </source>
</evidence>
<reference evidence="1" key="2">
    <citation type="journal article" date="2015" name="Fish Shellfish Immunol.">
        <title>Early steps in the European eel (Anguilla anguilla)-Vibrio vulnificus interaction in the gills: Role of the RtxA13 toxin.</title>
        <authorList>
            <person name="Callol A."/>
            <person name="Pajuelo D."/>
            <person name="Ebbesson L."/>
            <person name="Teles M."/>
            <person name="MacKenzie S."/>
            <person name="Amaro C."/>
        </authorList>
    </citation>
    <scope>NUCLEOTIDE SEQUENCE</scope>
</reference>
<dbReference type="EMBL" id="GBXM01023081">
    <property type="protein sequence ID" value="JAH85496.1"/>
    <property type="molecule type" value="Transcribed_RNA"/>
</dbReference>
<proteinExistence type="predicted"/>
<accession>A0A0E9W5B0</accession>
<reference evidence="1" key="1">
    <citation type="submission" date="2014-11" db="EMBL/GenBank/DDBJ databases">
        <authorList>
            <person name="Amaro Gonzalez C."/>
        </authorList>
    </citation>
    <scope>NUCLEOTIDE SEQUENCE</scope>
</reference>
<dbReference type="AlphaFoldDB" id="A0A0E9W5B0"/>
<name>A0A0E9W5B0_ANGAN</name>
<sequence>MPILITLQFTRWARPHFREREILHGQLNRRTGM</sequence>
<organism evidence="1">
    <name type="scientific">Anguilla anguilla</name>
    <name type="common">European freshwater eel</name>
    <name type="synonym">Muraena anguilla</name>
    <dbReference type="NCBI Taxonomy" id="7936"/>
    <lineage>
        <taxon>Eukaryota</taxon>
        <taxon>Metazoa</taxon>
        <taxon>Chordata</taxon>
        <taxon>Craniata</taxon>
        <taxon>Vertebrata</taxon>
        <taxon>Euteleostomi</taxon>
        <taxon>Actinopterygii</taxon>
        <taxon>Neopterygii</taxon>
        <taxon>Teleostei</taxon>
        <taxon>Anguilliformes</taxon>
        <taxon>Anguillidae</taxon>
        <taxon>Anguilla</taxon>
    </lineage>
</organism>